<dbReference type="AlphaFoldDB" id="A0A369LHT3"/>
<keyword evidence="7" id="KW-0012">Acyltransferase</keyword>
<evidence type="ECO:0000256" key="7">
    <source>
        <dbReference type="ARBA" id="ARBA00023315"/>
    </source>
</evidence>
<dbReference type="InterPro" id="IPR012147">
    <property type="entry name" value="P_Ac_Bu_trans"/>
</dbReference>
<dbReference type="InterPro" id="IPR042112">
    <property type="entry name" value="P_AcTrfase_dom2"/>
</dbReference>
<dbReference type="RefSeq" id="WP_114615492.1">
    <property type="nucleotide sequence ID" value="NZ_DBFORL010000015.1"/>
</dbReference>
<dbReference type="Gene3D" id="3.40.50.10950">
    <property type="match status" value="1"/>
</dbReference>
<evidence type="ECO:0000256" key="2">
    <source>
        <dbReference type="ARBA" id="ARBA00004989"/>
    </source>
</evidence>
<dbReference type="InterPro" id="IPR002505">
    <property type="entry name" value="PTA_PTB"/>
</dbReference>
<comment type="catalytic activity">
    <reaction evidence="1">
        <text>acetyl-CoA + phosphate = acetyl phosphate + CoA</text>
        <dbReference type="Rhea" id="RHEA:19521"/>
        <dbReference type="ChEBI" id="CHEBI:22191"/>
        <dbReference type="ChEBI" id="CHEBI:43474"/>
        <dbReference type="ChEBI" id="CHEBI:57287"/>
        <dbReference type="ChEBI" id="CHEBI:57288"/>
        <dbReference type="EC" id="2.3.1.8"/>
    </reaction>
</comment>
<comment type="similarity">
    <text evidence="3">Belongs to the phosphate acetyltransferase and butyryltransferase family.</text>
</comment>
<dbReference type="Proteomes" id="UP000253975">
    <property type="component" value="Unassembled WGS sequence"/>
</dbReference>
<dbReference type="InterPro" id="IPR042113">
    <property type="entry name" value="P_AcTrfase_dom1"/>
</dbReference>
<feature type="domain" description="Phosphate acetyl/butaryl transferase" evidence="9">
    <location>
        <begin position="4"/>
        <end position="323"/>
    </location>
</feature>
<accession>A0A369LHT3</accession>
<organism evidence="10 11">
    <name type="scientific">Slackia isoflavoniconvertens</name>
    <dbReference type="NCBI Taxonomy" id="572010"/>
    <lineage>
        <taxon>Bacteria</taxon>
        <taxon>Bacillati</taxon>
        <taxon>Actinomycetota</taxon>
        <taxon>Coriobacteriia</taxon>
        <taxon>Eggerthellales</taxon>
        <taxon>Eggerthellaceae</taxon>
        <taxon>Slackia</taxon>
    </lineage>
</organism>
<evidence type="ECO:0000256" key="6">
    <source>
        <dbReference type="ARBA" id="ARBA00022679"/>
    </source>
</evidence>
<dbReference type="Pfam" id="PF01515">
    <property type="entry name" value="PTA_PTB"/>
    <property type="match status" value="1"/>
</dbReference>
<reference evidence="10 11" key="1">
    <citation type="journal article" date="2018" name="Elife">
        <title>Discovery and characterization of a prevalent human gut bacterial enzyme sufficient for the inactivation of a family of plant toxins.</title>
        <authorList>
            <person name="Koppel N."/>
            <person name="Bisanz J.E."/>
            <person name="Pandelia M.E."/>
            <person name="Turnbaugh P.J."/>
            <person name="Balskus E.P."/>
        </authorList>
    </citation>
    <scope>NUCLEOTIDE SEQUENCE [LARGE SCALE GENOMIC DNA]</scope>
    <source>
        <strain evidence="10 11">OB21 GAM31</strain>
    </source>
</reference>
<evidence type="ECO:0000256" key="3">
    <source>
        <dbReference type="ARBA" id="ARBA00005656"/>
    </source>
</evidence>
<evidence type="ECO:0000256" key="5">
    <source>
        <dbReference type="ARBA" id="ARBA00021528"/>
    </source>
</evidence>
<dbReference type="SUPFAM" id="SSF53659">
    <property type="entry name" value="Isocitrate/Isopropylmalate dehydrogenase-like"/>
    <property type="match status" value="1"/>
</dbReference>
<dbReference type="NCBIfam" id="TIGR00651">
    <property type="entry name" value="pta"/>
    <property type="match status" value="1"/>
</dbReference>
<name>A0A369LHT3_9ACTN</name>
<dbReference type="GO" id="GO:0008959">
    <property type="term" value="F:phosphate acetyltransferase activity"/>
    <property type="evidence" value="ECO:0007669"/>
    <property type="project" value="UniProtKB-EC"/>
</dbReference>
<dbReference type="EMBL" id="PPTO01000007">
    <property type="protein sequence ID" value="RDB58692.1"/>
    <property type="molecule type" value="Genomic_DNA"/>
</dbReference>
<evidence type="ECO:0000256" key="4">
    <source>
        <dbReference type="ARBA" id="ARBA00012707"/>
    </source>
</evidence>
<evidence type="ECO:0000313" key="10">
    <source>
        <dbReference type="EMBL" id="RDB58692.1"/>
    </source>
</evidence>
<dbReference type="PANTHER" id="PTHR43356">
    <property type="entry name" value="PHOSPHATE ACETYLTRANSFERASE"/>
    <property type="match status" value="1"/>
</dbReference>
<protein>
    <recommendedName>
        <fullName evidence="5">Phosphate acetyltransferase</fullName>
        <ecNumber evidence="4">2.3.1.8</ecNumber>
    </recommendedName>
    <alternativeName>
        <fullName evidence="8">Phosphotransacetylase</fullName>
    </alternativeName>
</protein>
<dbReference type="NCBIfam" id="NF007233">
    <property type="entry name" value="PRK09653.1"/>
    <property type="match status" value="1"/>
</dbReference>
<keyword evidence="6 10" id="KW-0808">Transferase</keyword>
<gene>
    <name evidence="10" type="primary">pta</name>
    <name evidence="10" type="ORF">C1881_05275</name>
</gene>
<dbReference type="InterPro" id="IPR004614">
    <property type="entry name" value="P_AcTrfase"/>
</dbReference>
<dbReference type="PANTHER" id="PTHR43356:SF3">
    <property type="entry name" value="PHOSPHATE ACETYLTRANSFERASE"/>
    <property type="match status" value="1"/>
</dbReference>
<proteinExistence type="inferred from homology"/>
<evidence type="ECO:0000256" key="8">
    <source>
        <dbReference type="ARBA" id="ARBA00031108"/>
    </source>
</evidence>
<dbReference type="Gene3D" id="3.40.50.10750">
    <property type="entry name" value="Isocitrate/Isopropylmalate dehydrogenase-like"/>
    <property type="match status" value="1"/>
</dbReference>
<comment type="caution">
    <text evidence="10">The sequence shown here is derived from an EMBL/GenBank/DDBJ whole genome shotgun (WGS) entry which is preliminary data.</text>
</comment>
<evidence type="ECO:0000256" key="1">
    <source>
        <dbReference type="ARBA" id="ARBA00000705"/>
    </source>
</evidence>
<comment type="pathway">
    <text evidence="2">Metabolic intermediate biosynthesis; acetyl-CoA biosynthesis; acetyl-CoA from acetate: step 2/2.</text>
</comment>
<evidence type="ECO:0000313" key="11">
    <source>
        <dbReference type="Proteomes" id="UP000253975"/>
    </source>
</evidence>
<dbReference type="EC" id="2.3.1.8" evidence="4"/>
<sequence length="329" mass="34722">MATFLSTMIDRAKADKKTIVLPEGNDERILEAAEKALEQGLANIVIVGKPEEVAEKGFNLDGATIIDNTQGELRKEMAEAFYELRKSKGVTPEEAEAQMDDVMYFGTMLLKTGHADGLVGGACHATKDVLHPALRIIKTAPGSKLVSSFFVMEVPNCEFGDAGTFMFSDCAVCIQPNAEDLSEIAVATAKSYEKLLGAEARVAMLSHSSYGSVKDDDTQKVVEALALAKQKAPEFAIDGELQADAALVPSVAASKAPDSPVAGKANVLVFPDLDAANIGYKLVQRLAKAEAYGPITQGLGAPMNDLSRGCSAEDVLGVIAITAVQAQEA</sequence>
<dbReference type="InterPro" id="IPR050500">
    <property type="entry name" value="Phos_Acetyltrans/Butyryltrans"/>
</dbReference>
<dbReference type="PIRSF" id="PIRSF000428">
    <property type="entry name" value="P_Ac_trans"/>
    <property type="match status" value="1"/>
</dbReference>
<evidence type="ECO:0000259" key="9">
    <source>
        <dbReference type="Pfam" id="PF01515"/>
    </source>
</evidence>